<dbReference type="RefSeq" id="XP_008081235.1">
    <property type="nucleotide sequence ID" value="XM_008083044.1"/>
</dbReference>
<feature type="chain" id="PRO_5004508556" evidence="1">
    <location>
        <begin position="19"/>
        <end position="128"/>
    </location>
</feature>
<evidence type="ECO:0000313" key="2">
    <source>
        <dbReference type="EMBL" id="EPE31506.1"/>
    </source>
</evidence>
<gene>
    <name evidence="2" type="ORF">GLAREA_12262</name>
</gene>
<evidence type="ECO:0000256" key="1">
    <source>
        <dbReference type="SAM" id="SignalP"/>
    </source>
</evidence>
<reference evidence="2 3" key="1">
    <citation type="journal article" date="2013" name="BMC Genomics">
        <title>Genomics-driven discovery of the pneumocandin biosynthetic gene cluster in the fungus Glarea lozoyensis.</title>
        <authorList>
            <person name="Chen L."/>
            <person name="Yue Q."/>
            <person name="Zhang X."/>
            <person name="Xiang M."/>
            <person name="Wang C."/>
            <person name="Li S."/>
            <person name="Che Y."/>
            <person name="Ortiz-Lopez F.J."/>
            <person name="Bills G.F."/>
            <person name="Liu X."/>
            <person name="An Z."/>
        </authorList>
    </citation>
    <scope>NUCLEOTIDE SEQUENCE [LARGE SCALE GENOMIC DNA]</scope>
    <source>
        <strain evidence="3">ATCC 20868 / MF5171</strain>
    </source>
</reference>
<protein>
    <submittedName>
        <fullName evidence="2">Uncharacterized protein</fullName>
    </submittedName>
</protein>
<dbReference type="EMBL" id="KE145361">
    <property type="protein sequence ID" value="EPE31506.1"/>
    <property type="molecule type" value="Genomic_DNA"/>
</dbReference>
<keyword evidence="1" id="KW-0732">Signal</keyword>
<dbReference type="GeneID" id="19471303"/>
<name>S3DHJ1_GLAL2</name>
<feature type="signal peptide" evidence="1">
    <location>
        <begin position="1"/>
        <end position="18"/>
    </location>
</feature>
<dbReference type="KEGG" id="glz:GLAREA_12262"/>
<proteinExistence type="predicted"/>
<dbReference type="HOGENOM" id="CLU_1959796_0_0_1"/>
<sequence length="128" mass="13962">MRASLCVFGGMLISLCMATRSSLANLSPRHDYAIRQDQSELVAPLRGCSATDGAEPCTDLTLASWGECTNFPEDTVVSSVFMTEVDGAFCMLFDDYHCGGNETDPSPGVNNLPEDWVNNVKSYNCFLF</sequence>
<dbReference type="OrthoDB" id="3560388at2759"/>
<evidence type="ECO:0000313" key="3">
    <source>
        <dbReference type="Proteomes" id="UP000016922"/>
    </source>
</evidence>
<dbReference type="Proteomes" id="UP000016922">
    <property type="component" value="Unassembled WGS sequence"/>
</dbReference>
<keyword evidence="3" id="KW-1185">Reference proteome</keyword>
<organism evidence="2 3">
    <name type="scientific">Glarea lozoyensis (strain ATCC 20868 / MF5171)</name>
    <dbReference type="NCBI Taxonomy" id="1116229"/>
    <lineage>
        <taxon>Eukaryota</taxon>
        <taxon>Fungi</taxon>
        <taxon>Dikarya</taxon>
        <taxon>Ascomycota</taxon>
        <taxon>Pezizomycotina</taxon>
        <taxon>Leotiomycetes</taxon>
        <taxon>Helotiales</taxon>
        <taxon>Helotiaceae</taxon>
        <taxon>Glarea</taxon>
    </lineage>
</organism>
<dbReference type="AlphaFoldDB" id="S3DHJ1"/>
<accession>S3DHJ1</accession>